<comment type="caution">
    <text evidence="4">The sequence shown here is derived from an EMBL/GenBank/DDBJ whole genome shotgun (WGS) entry which is preliminary data.</text>
</comment>
<evidence type="ECO:0000256" key="2">
    <source>
        <dbReference type="SAM" id="MobiDB-lite"/>
    </source>
</evidence>
<dbReference type="Pfam" id="PF13411">
    <property type="entry name" value="MerR_1"/>
    <property type="match status" value="1"/>
</dbReference>
<evidence type="ECO:0000313" key="5">
    <source>
        <dbReference type="Proteomes" id="UP000466794"/>
    </source>
</evidence>
<reference evidence="4 5" key="1">
    <citation type="submission" date="2019-12" db="EMBL/GenBank/DDBJ databases">
        <title>Nocardia sp. nov. ET3-3 isolated from soil.</title>
        <authorList>
            <person name="Kanchanasin P."/>
            <person name="Tanasupawat S."/>
            <person name="Yuki M."/>
            <person name="Kudo T."/>
        </authorList>
    </citation>
    <scope>NUCLEOTIDE SEQUENCE [LARGE SCALE GENOMIC DNA]</scope>
    <source>
        <strain evidence="4 5">ET3-3</strain>
    </source>
</reference>
<feature type="domain" description="HTH merR-type" evidence="3">
    <location>
        <begin position="59"/>
        <end position="125"/>
    </location>
</feature>
<dbReference type="PROSITE" id="PS50937">
    <property type="entry name" value="HTH_MERR_2"/>
    <property type="match status" value="1"/>
</dbReference>
<dbReference type="SUPFAM" id="SSF46955">
    <property type="entry name" value="Putative DNA-binding domain"/>
    <property type="match status" value="1"/>
</dbReference>
<accession>A0A7K1VA15</accession>
<dbReference type="InterPro" id="IPR000551">
    <property type="entry name" value="MerR-type_HTH_dom"/>
</dbReference>
<feature type="region of interest" description="Disordered" evidence="2">
    <location>
        <begin position="387"/>
        <end position="409"/>
    </location>
</feature>
<dbReference type="PANTHER" id="PTHR30204:SF93">
    <property type="entry name" value="HTH MERR-TYPE DOMAIN-CONTAINING PROTEIN"/>
    <property type="match status" value="1"/>
</dbReference>
<dbReference type="GO" id="GO:0003700">
    <property type="term" value="F:DNA-binding transcription factor activity"/>
    <property type="evidence" value="ECO:0007669"/>
    <property type="project" value="InterPro"/>
</dbReference>
<keyword evidence="5" id="KW-1185">Reference proteome</keyword>
<evidence type="ECO:0000313" key="4">
    <source>
        <dbReference type="EMBL" id="MVU83436.1"/>
    </source>
</evidence>
<evidence type="ECO:0000256" key="1">
    <source>
        <dbReference type="ARBA" id="ARBA00023125"/>
    </source>
</evidence>
<evidence type="ECO:0000259" key="3">
    <source>
        <dbReference type="PROSITE" id="PS50937"/>
    </source>
</evidence>
<organism evidence="4 5">
    <name type="scientific">Nocardia terrae</name>
    <dbReference type="NCBI Taxonomy" id="2675851"/>
    <lineage>
        <taxon>Bacteria</taxon>
        <taxon>Bacillati</taxon>
        <taxon>Actinomycetota</taxon>
        <taxon>Actinomycetes</taxon>
        <taxon>Mycobacteriales</taxon>
        <taxon>Nocardiaceae</taxon>
        <taxon>Nocardia</taxon>
    </lineage>
</organism>
<dbReference type="EMBL" id="WRPP01000013">
    <property type="protein sequence ID" value="MVU83436.1"/>
    <property type="molecule type" value="Genomic_DNA"/>
</dbReference>
<gene>
    <name evidence="4" type="ORF">GPX89_40140</name>
</gene>
<proteinExistence type="predicted"/>
<dbReference type="GO" id="GO:0003677">
    <property type="term" value="F:DNA binding"/>
    <property type="evidence" value="ECO:0007669"/>
    <property type="project" value="UniProtKB-KW"/>
</dbReference>
<dbReference type="PANTHER" id="PTHR30204">
    <property type="entry name" value="REDOX-CYCLING DRUG-SENSING TRANSCRIPTIONAL ACTIVATOR SOXR"/>
    <property type="match status" value="1"/>
</dbReference>
<dbReference type="AlphaFoldDB" id="A0A7K1VA15"/>
<dbReference type="InterPro" id="IPR009061">
    <property type="entry name" value="DNA-bd_dom_put_sf"/>
</dbReference>
<protein>
    <submittedName>
        <fullName evidence="4">MerR family transcriptional regulator</fullName>
    </submittedName>
</protein>
<dbReference type="InterPro" id="IPR047057">
    <property type="entry name" value="MerR_fam"/>
</dbReference>
<keyword evidence="1" id="KW-0238">DNA-binding</keyword>
<dbReference type="Gene3D" id="1.10.1660.10">
    <property type="match status" value="1"/>
</dbReference>
<dbReference type="Proteomes" id="UP000466794">
    <property type="component" value="Unassembled WGS sequence"/>
</dbReference>
<name>A0A7K1VA15_9NOCA</name>
<dbReference type="SMART" id="SM00422">
    <property type="entry name" value="HTH_MERR"/>
    <property type="match status" value="1"/>
</dbReference>
<sequence>MIPLGLGEGRQLVVEGAAFGRHRLPDLVGCHGGYGRNSTRVEVQVNVRQATGGRRRVGIGELSRLTGVPVRTIRFYCDEGVLAAERTSGGHRVFDPAVAVERVVLVRRLRRLGLGLTAIVEVMGGCDVVDAVEAERRAVDEELAALLRRREALTAVAEPRRVHASMVAFWRGLLEPLPPDLFEAFLVMNVPAPPAGRDARRLVAYAEIGGVLADPGLRTAVSRQLWRTDPGGIRHPRALLVGVAEACQEVDVLLRASASPRPGPALDRFVAAHAAARGLRDTPAFRRLLLSGATDSDQRIHRYWDLTGEITGTTTTGAAQHWLLLALCRSAYASGVLAGGVGEPVAQPGGGGGAAAVDDVAGVGLVDAGGQEGLDLAQPLLARGVVGGGRENRGPARHQGLGEDGLEGQ</sequence>